<name>A0A936K601_9BACT</name>
<evidence type="ECO:0000256" key="1">
    <source>
        <dbReference type="ARBA" id="ARBA00004117"/>
    </source>
</evidence>
<evidence type="ECO:0000256" key="8">
    <source>
        <dbReference type="ARBA" id="ARBA00023136"/>
    </source>
</evidence>
<dbReference type="InterPro" id="IPR023087">
    <property type="entry name" value="Flg_Motor_Flig_C"/>
</dbReference>
<comment type="subcellular location">
    <subcellularLocation>
        <location evidence="1">Bacterial flagellum basal body</location>
    </subcellularLocation>
    <subcellularLocation>
        <location evidence="2">Cell membrane</location>
        <topology evidence="2">Peripheral membrane protein</topology>
        <orientation evidence="2">Cytoplasmic side</orientation>
    </subcellularLocation>
</comment>
<dbReference type="Proteomes" id="UP000709959">
    <property type="component" value="Unassembled WGS sequence"/>
</dbReference>
<evidence type="ECO:0000256" key="7">
    <source>
        <dbReference type="ARBA" id="ARBA00022779"/>
    </source>
</evidence>
<keyword evidence="14" id="KW-0966">Cell projection</keyword>
<dbReference type="PRINTS" id="PR00954">
    <property type="entry name" value="FLGMOTORFLIG"/>
</dbReference>
<evidence type="ECO:0000313" key="14">
    <source>
        <dbReference type="EMBL" id="MBK8572359.1"/>
    </source>
</evidence>
<evidence type="ECO:0000259" key="11">
    <source>
        <dbReference type="Pfam" id="PF01706"/>
    </source>
</evidence>
<evidence type="ECO:0000256" key="5">
    <source>
        <dbReference type="ARBA" id="ARBA00022475"/>
    </source>
</evidence>
<evidence type="ECO:0000256" key="9">
    <source>
        <dbReference type="ARBA" id="ARBA00023143"/>
    </source>
</evidence>
<feature type="domain" description="Flagellar motor switch protein FliG middle" evidence="12">
    <location>
        <begin position="115"/>
        <end position="187"/>
    </location>
</feature>
<dbReference type="Gene3D" id="1.10.220.30">
    <property type="match status" value="3"/>
</dbReference>
<keyword evidence="9" id="KW-0975">Bacterial flagellum</keyword>
<evidence type="ECO:0000256" key="2">
    <source>
        <dbReference type="ARBA" id="ARBA00004413"/>
    </source>
</evidence>
<dbReference type="AlphaFoldDB" id="A0A936K601"/>
<dbReference type="EMBL" id="JADKCH010000004">
    <property type="protein sequence ID" value="MBK8572359.1"/>
    <property type="molecule type" value="Genomic_DNA"/>
</dbReference>
<dbReference type="InterPro" id="IPR032779">
    <property type="entry name" value="FliG_M"/>
</dbReference>
<keyword evidence="14" id="KW-0969">Cilium</keyword>
<keyword evidence="14" id="KW-0282">Flagellum</keyword>
<keyword evidence="7" id="KW-0283">Flagellar rotation</keyword>
<evidence type="ECO:0000256" key="3">
    <source>
        <dbReference type="ARBA" id="ARBA00010299"/>
    </source>
</evidence>
<dbReference type="GO" id="GO:0005886">
    <property type="term" value="C:plasma membrane"/>
    <property type="evidence" value="ECO:0007669"/>
    <property type="project" value="UniProtKB-SubCell"/>
</dbReference>
<protein>
    <recommendedName>
        <fullName evidence="4">Flagellar motor switch protein FliG</fullName>
    </recommendedName>
</protein>
<accession>A0A936K601</accession>
<dbReference type="PIRSF" id="PIRSF003161">
    <property type="entry name" value="FliG"/>
    <property type="match status" value="1"/>
</dbReference>
<dbReference type="InterPro" id="IPR028263">
    <property type="entry name" value="FliG_N"/>
</dbReference>
<comment type="similarity">
    <text evidence="3">Belongs to the FliG family.</text>
</comment>
<dbReference type="GO" id="GO:0009425">
    <property type="term" value="C:bacterial-type flagellum basal body"/>
    <property type="evidence" value="ECO:0007669"/>
    <property type="project" value="UniProtKB-SubCell"/>
</dbReference>
<dbReference type="GO" id="GO:0003774">
    <property type="term" value="F:cytoskeletal motor activity"/>
    <property type="evidence" value="ECO:0007669"/>
    <property type="project" value="InterPro"/>
</dbReference>
<evidence type="ECO:0000256" key="4">
    <source>
        <dbReference type="ARBA" id="ARBA00021870"/>
    </source>
</evidence>
<keyword evidence="6" id="KW-0145">Chemotaxis</keyword>
<dbReference type="SUPFAM" id="SSF48029">
    <property type="entry name" value="FliG"/>
    <property type="match status" value="2"/>
</dbReference>
<keyword evidence="5" id="KW-1003">Cell membrane</keyword>
<dbReference type="PANTHER" id="PTHR30534:SF0">
    <property type="entry name" value="FLAGELLAR MOTOR SWITCH PROTEIN FLIG"/>
    <property type="match status" value="1"/>
</dbReference>
<dbReference type="InterPro" id="IPR011002">
    <property type="entry name" value="FliG_a-hlx"/>
</dbReference>
<comment type="function">
    <text evidence="10">FliG is one of three proteins (FliG, FliN, FliM) that forms the rotor-mounted switch complex (C ring), located at the base of the basal body. This complex interacts with the CheY and CheZ chemotaxis proteins, in addition to contacting components of the motor that determine the direction of flagellar rotation.</text>
</comment>
<dbReference type="PANTHER" id="PTHR30534">
    <property type="entry name" value="FLAGELLAR MOTOR SWITCH PROTEIN FLIG"/>
    <property type="match status" value="1"/>
</dbReference>
<feature type="domain" description="Flagellar motor switch protein FliG N-terminal" evidence="13">
    <location>
        <begin position="3"/>
        <end position="103"/>
    </location>
</feature>
<reference evidence="14 15" key="1">
    <citation type="submission" date="2020-10" db="EMBL/GenBank/DDBJ databases">
        <title>Connecting structure to function with the recovery of over 1000 high-quality activated sludge metagenome-assembled genomes encoding full-length rRNA genes using long-read sequencing.</title>
        <authorList>
            <person name="Singleton C.M."/>
            <person name="Petriglieri F."/>
            <person name="Kristensen J.M."/>
            <person name="Kirkegaard R.H."/>
            <person name="Michaelsen T.Y."/>
            <person name="Andersen M.H."/>
            <person name="Karst S.M."/>
            <person name="Dueholm M.S."/>
            <person name="Nielsen P.H."/>
            <person name="Albertsen M."/>
        </authorList>
    </citation>
    <scope>NUCLEOTIDE SEQUENCE [LARGE SCALE GENOMIC DNA]</scope>
    <source>
        <strain evidence="14">OdNE_18-Q3-R46-58_MAXAC.008</strain>
    </source>
</reference>
<dbReference type="FunFam" id="1.10.220.30:FF:000001">
    <property type="entry name" value="Flagellar motor switch protein FliG"/>
    <property type="match status" value="1"/>
</dbReference>
<dbReference type="Pfam" id="PF14842">
    <property type="entry name" value="FliG_N"/>
    <property type="match status" value="1"/>
</dbReference>
<dbReference type="GO" id="GO:0006935">
    <property type="term" value="P:chemotaxis"/>
    <property type="evidence" value="ECO:0007669"/>
    <property type="project" value="UniProtKB-KW"/>
</dbReference>
<dbReference type="Pfam" id="PF14841">
    <property type="entry name" value="FliG_M"/>
    <property type="match status" value="1"/>
</dbReference>
<evidence type="ECO:0000256" key="6">
    <source>
        <dbReference type="ARBA" id="ARBA00022500"/>
    </source>
</evidence>
<keyword evidence="8" id="KW-0472">Membrane</keyword>
<evidence type="ECO:0000256" key="10">
    <source>
        <dbReference type="ARBA" id="ARBA00025598"/>
    </source>
</evidence>
<evidence type="ECO:0000259" key="12">
    <source>
        <dbReference type="Pfam" id="PF14841"/>
    </source>
</evidence>
<sequence>MAKLTGMQKAAVLMVTLGDETASNIFKYLEEDEIQTISREIAITKHVQPEIAEEVMEEFHTMTQARSYISQGGIEYAKKLLIKSVGPEVARKIIDRLVKALESSAGFTSLERANPQQLSKFIQNEHPQTIALILAHLNASQAAELISSLPEVLRSDVAMRMASLQEISPEVVRRISLILEQKLEALGSFATEAYGGVRAVAELFNRMDRNTGRAVLEKIETENPQLAASIRDLMFVFDDILLIDDNGITEILKRADKKTLTIALKGTSEELQNQFFRNMSSRAVELMKEEMEFMGPVKLKDVEKSQHEVVEIVRQLEEEGVISIGGGGGEDYVT</sequence>
<gene>
    <name evidence="14" type="primary">fliG</name>
    <name evidence="14" type="ORF">IPN91_06850</name>
</gene>
<comment type="caution">
    <text evidence="14">The sequence shown here is derived from an EMBL/GenBank/DDBJ whole genome shotgun (WGS) entry which is preliminary data.</text>
</comment>
<dbReference type="GO" id="GO:0071973">
    <property type="term" value="P:bacterial-type flagellum-dependent cell motility"/>
    <property type="evidence" value="ECO:0007669"/>
    <property type="project" value="InterPro"/>
</dbReference>
<evidence type="ECO:0000313" key="15">
    <source>
        <dbReference type="Proteomes" id="UP000709959"/>
    </source>
</evidence>
<evidence type="ECO:0000259" key="13">
    <source>
        <dbReference type="Pfam" id="PF14842"/>
    </source>
</evidence>
<feature type="domain" description="Flagellar motor switch protein FliG C-terminal" evidence="11">
    <location>
        <begin position="217"/>
        <end position="324"/>
    </location>
</feature>
<dbReference type="Pfam" id="PF01706">
    <property type="entry name" value="FliG_C"/>
    <property type="match status" value="1"/>
</dbReference>
<dbReference type="NCBIfam" id="TIGR00207">
    <property type="entry name" value="fliG"/>
    <property type="match status" value="1"/>
</dbReference>
<dbReference type="InterPro" id="IPR000090">
    <property type="entry name" value="Flg_Motor_Flig"/>
</dbReference>
<organism evidence="14 15">
    <name type="scientific">Candidatus Geothrix odensensis</name>
    <dbReference type="NCBI Taxonomy" id="2954440"/>
    <lineage>
        <taxon>Bacteria</taxon>
        <taxon>Pseudomonadati</taxon>
        <taxon>Acidobacteriota</taxon>
        <taxon>Holophagae</taxon>
        <taxon>Holophagales</taxon>
        <taxon>Holophagaceae</taxon>
        <taxon>Geothrix</taxon>
    </lineage>
</organism>
<proteinExistence type="inferred from homology"/>